<dbReference type="EMBL" id="NBII01000004">
    <property type="protein sequence ID" value="PAV19868.1"/>
    <property type="molecule type" value="Genomic_DNA"/>
</dbReference>
<dbReference type="InParanoid" id="A0A286UJX6"/>
<protein>
    <submittedName>
        <fullName evidence="1">Uncharacterized protein</fullName>
    </submittedName>
</protein>
<sequence length="141" mass="15743">MRVAQKPTVKVDQHKLNSELCIQIKKISIGLNIKQQKQVSIALCINDQTGKRLEVVESPWIDEASGTIDWSRTIHIPVDSKITILLFKPNVFGSFTKAVAGAKFNANELIGREVFSANHKKGLFNMLVYTHNTPHPVNAPK</sequence>
<name>A0A286UJX6_9AGAM</name>
<accession>A0A286UJX6</accession>
<dbReference type="AlphaFoldDB" id="A0A286UJX6"/>
<evidence type="ECO:0000313" key="1">
    <source>
        <dbReference type="EMBL" id="PAV19868.1"/>
    </source>
</evidence>
<keyword evidence="2" id="KW-1185">Reference proteome</keyword>
<proteinExistence type="predicted"/>
<dbReference type="Proteomes" id="UP000217199">
    <property type="component" value="Unassembled WGS sequence"/>
</dbReference>
<evidence type="ECO:0000313" key="2">
    <source>
        <dbReference type="Proteomes" id="UP000217199"/>
    </source>
</evidence>
<reference evidence="1 2" key="1">
    <citation type="journal article" date="2017" name="Mol. Ecol.">
        <title>Comparative and population genomic landscape of Phellinus noxius: A hypervariable fungus causing root rot in trees.</title>
        <authorList>
            <person name="Chung C.L."/>
            <person name="Lee T.J."/>
            <person name="Akiba M."/>
            <person name="Lee H.H."/>
            <person name="Kuo T.H."/>
            <person name="Liu D."/>
            <person name="Ke H.M."/>
            <person name="Yokoi T."/>
            <person name="Roa M.B."/>
            <person name="Lu M.J."/>
            <person name="Chang Y.Y."/>
            <person name="Ann P.J."/>
            <person name="Tsai J.N."/>
            <person name="Chen C.Y."/>
            <person name="Tzean S.S."/>
            <person name="Ota Y."/>
            <person name="Hattori T."/>
            <person name="Sahashi N."/>
            <person name="Liou R.F."/>
            <person name="Kikuchi T."/>
            <person name="Tsai I.J."/>
        </authorList>
    </citation>
    <scope>NUCLEOTIDE SEQUENCE [LARGE SCALE GENOMIC DNA]</scope>
    <source>
        <strain evidence="1 2">FFPRI411160</strain>
    </source>
</reference>
<organism evidence="1 2">
    <name type="scientific">Pyrrhoderma noxium</name>
    <dbReference type="NCBI Taxonomy" id="2282107"/>
    <lineage>
        <taxon>Eukaryota</taxon>
        <taxon>Fungi</taxon>
        <taxon>Dikarya</taxon>
        <taxon>Basidiomycota</taxon>
        <taxon>Agaricomycotina</taxon>
        <taxon>Agaricomycetes</taxon>
        <taxon>Hymenochaetales</taxon>
        <taxon>Hymenochaetaceae</taxon>
        <taxon>Pyrrhoderma</taxon>
    </lineage>
</organism>
<comment type="caution">
    <text evidence="1">The sequence shown here is derived from an EMBL/GenBank/DDBJ whole genome shotgun (WGS) entry which is preliminary data.</text>
</comment>
<gene>
    <name evidence="1" type="ORF">PNOK_0480200</name>
</gene>